<evidence type="ECO:0000256" key="1">
    <source>
        <dbReference type="ARBA" id="ARBA00022679"/>
    </source>
</evidence>
<dbReference type="InterPro" id="IPR036388">
    <property type="entry name" value="WH-like_DNA-bd_sf"/>
</dbReference>
<dbReference type="SUPFAM" id="SSF88659">
    <property type="entry name" value="Sigma3 and sigma4 domains of RNA polymerase sigma factors"/>
    <property type="match status" value="1"/>
</dbReference>
<dbReference type="EMBL" id="CP036271">
    <property type="protein sequence ID" value="QDT57442.1"/>
    <property type="molecule type" value="Genomic_DNA"/>
</dbReference>
<dbReference type="Gene3D" id="1.10.10.10">
    <property type="entry name" value="Winged helix-like DNA-binding domain superfamily/Winged helix DNA-binding domain"/>
    <property type="match status" value="1"/>
</dbReference>
<gene>
    <name evidence="6" type="primary">pknA_2</name>
    <name evidence="6" type="ORF">Pan44_55110</name>
</gene>
<dbReference type="Pfam" id="PF00069">
    <property type="entry name" value="Pkinase"/>
    <property type="match status" value="1"/>
</dbReference>
<dbReference type="PROSITE" id="PS50011">
    <property type="entry name" value="PROTEIN_KINASE_DOM"/>
    <property type="match status" value="1"/>
</dbReference>
<dbReference type="KEGG" id="ccos:Pan44_55110"/>
<evidence type="ECO:0000313" key="7">
    <source>
        <dbReference type="Proteomes" id="UP000315700"/>
    </source>
</evidence>
<dbReference type="InterPro" id="IPR008266">
    <property type="entry name" value="Tyr_kinase_AS"/>
</dbReference>
<keyword evidence="4" id="KW-0067">ATP-binding</keyword>
<dbReference type="PROSITE" id="PS00109">
    <property type="entry name" value="PROTEIN_KINASE_TYR"/>
    <property type="match status" value="1"/>
</dbReference>
<evidence type="ECO:0000313" key="6">
    <source>
        <dbReference type="EMBL" id="QDT57442.1"/>
    </source>
</evidence>
<evidence type="ECO:0000259" key="5">
    <source>
        <dbReference type="PROSITE" id="PS50011"/>
    </source>
</evidence>
<organism evidence="6 7">
    <name type="scientific">Caulifigura coniformis</name>
    <dbReference type="NCBI Taxonomy" id="2527983"/>
    <lineage>
        <taxon>Bacteria</taxon>
        <taxon>Pseudomonadati</taxon>
        <taxon>Planctomycetota</taxon>
        <taxon>Planctomycetia</taxon>
        <taxon>Planctomycetales</taxon>
        <taxon>Planctomycetaceae</taxon>
        <taxon>Caulifigura</taxon>
    </lineage>
</organism>
<protein>
    <submittedName>
        <fullName evidence="6">Serine/threonine-protein kinase PknA</fullName>
        <ecNumber evidence="6">2.7.11.1</ecNumber>
    </submittedName>
</protein>
<dbReference type="InterPro" id="IPR000719">
    <property type="entry name" value="Prot_kinase_dom"/>
</dbReference>
<dbReference type="InterPro" id="IPR053812">
    <property type="entry name" value="HTH_Sigma70_ECF-like"/>
</dbReference>
<dbReference type="CDD" id="cd14014">
    <property type="entry name" value="STKc_PknB_like"/>
    <property type="match status" value="1"/>
</dbReference>
<accession>A0A517SMT3</accession>
<keyword evidence="3 6" id="KW-0418">Kinase</keyword>
<keyword evidence="1 6" id="KW-0808">Transferase</keyword>
<dbReference type="InterPro" id="IPR011009">
    <property type="entry name" value="Kinase-like_dom_sf"/>
</dbReference>
<dbReference type="GO" id="GO:0004674">
    <property type="term" value="F:protein serine/threonine kinase activity"/>
    <property type="evidence" value="ECO:0007669"/>
    <property type="project" value="UniProtKB-EC"/>
</dbReference>
<dbReference type="InParanoid" id="A0A517SMT3"/>
<proteinExistence type="predicted"/>
<dbReference type="EC" id="2.7.11.1" evidence="6"/>
<evidence type="ECO:0000256" key="3">
    <source>
        <dbReference type="ARBA" id="ARBA00022777"/>
    </source>
</evidence>
<dbReference type="Gene3D" id="1.10.510.10">
    <property type="entry name" value="Transferase(Phosphotransferase) domain 1"/>
    <property type="match status" value="1"/>
</dbReference>
<dbReference type="Gene3D" id="3.30.200.20">
    <property type="entry name" value="Phosphorylase Kinase, domain 1"/>
    <property type="match status" value="1"/>
</dbReference>
<name>A0A517SMT3_9PLAN</name>
<dbReference type="InterPro" id="IPR013324">
    <property type="entry name" value="RNA_pol_sigma_r3/r4-like"/>
</dbReference>
<sequence length="491" mass="52587">MSDEFGNPPNSVAGSGHPAEHDAAARFATYTVRLAALVQSQLATRYRARLDADDVVASAWRSFLVGVREDRWRLDADDLWPLLATLVSRKLHKQIRRHQQDRRTVDRETAVDPIILDHHTPNADEAASATEALEAALDTLEPLAREVVLLRLRGDSPARIAAATGASERSISRAFADACQSLRKHAGLDDDDLRQIDFGVLLNVPDSIGDPAAAWTIAGGLPQLLYSELRLTRLIGQGGIGRVYHAVDRRTGAALAVKFLKKQFWKHGPALRSLATELETVSQLEHPGVARSLGWGRTPSGTPFIASELIEGQNLLEWALSASVTLVEKLERLALVADVLSAVHAAGIVHGDVTPANVVCSKAGRVVLVDFGLSSTTALAPAARTGATLACAAPEQVVPALGTIGPWTDIYGFGATAFAVLTGQPLHAGSTRAEITASIVRDAQPIAKSTLEPLLPEPLAELLARCVAIRIADRPQTPAPIARHLRDWILP</sequence>
<evidence type="ECO:0000256" key="2">
    <source>
        <dbReference type="ARBA" id="ARBA00022741"/>
    </source>
</evidence>
<keyword evidence="2" id="KW-0547">Nucleotide-binding</keyword>
<dbReference type="SUPFAM" id="SSF56112">
    <property type="entry name" value="Protein kinase-like (PK-like)"/>
    <property type="match status" value="1"/>
</dbReference>
<dbReference type="RefSeq" id="WP_197453698.1">
    <property type="nucleotide sequence ID" value="NZ_CP036271.1"/>
</dbReference>
<reference evidence="6 7" key="1">
    <citation type="submission" date="2019-02" db="EMBL/GenBank/DDBJ databases">
        <title>Deep-cultivation of Planctomycetes and their phenomic and genomic characterization uncovers novel biology.</title>
        <authorList>
            <person name="Wiegand S."/>
            <person name="Jogler M."/>
            <person name="Boedeker C."/>
            <person name="Pinto D."/>
            <person name="Vollmers J."/>
            <person name="Rivas-Marin E."/>
            <person name="Kohn T."/>
            <person name="Peeters S.H."/>
            <person name="Heuer A."/>
            <person name="Rast P."/>
            <person name="Oberbeckmann S."/>
            <person name="Bunk B."/>
            <person name="Jeske O."/>
            <person name="Meyerdierks A."/>
            <person name="Storesund J.E."/>
            <person name="Kallscheuer N."/>
            <person name="Luecker S."/>
            <person name="Lage O.M."/>
            <person name="Pohl T."/>
            <person name="Merkel B.J."/>
            <person name="Hornburger P."/>
            <person name="Mueller R.-W."/>
            <person name="Bruemmer F."/>
            <person name="Labrenz M."/>
            <person name="Spormann A.M."/>
            <person name="Op den Camp H."/>
            <person name="Overmann J."/>
            <person name="Amann R."/>
            <person name="Jetten M.S.M."/>
            <person name="Mascher T."/>
            <person name="Medema M.H."/>
            <person name="Devos D.P."/>
            <person name="Kaster A.-K."/>
            <person name="Ovreas L."/>
            <person name="Rohde M."/>
            <person name="Galperin M.Y."/>
            <person name="Jogler C."/>
        </authorList>
    </citation>
    <scope>NUCLEOTIDE SEQUENCE [LARGE SCALE GENOMIC DNA]</scope>
    <source>
        <strain evidence="6 7">Pan44</strain>
    </source>
</reference>
<keyword evidence="7" id="KW-1185">Reference proteome</keyword>
<dbReference type="PANTHER" id="PTHR43289">
    <property type="entry name" value="MITOGEN-ACTIVATED PROTEIN KINASE KINASE KINASE 20-RELATED"/>
    <property type="match status" value="1"/>
</dbReference>
<dbReference type="Proteomes" id="UP000315700">
    <property type="component" value="Chromosome"/>
</dbReference>
<dbReference type="Pfam" id="PF07638">
    <property type="entry name" value="Sigma70_ECF"/>
    <property type="match status" value="1"/>
</dbReference>
<dbReference type="PANTHER" id="PTHR43289:SF34">
    <property type="entry name" value="SERINE_THREONINE-PROTEIN KINASE YBDM-RELATED"/>
    <property type="match status" value="1"/>
</dbReference>
<dbReference type="GO" id="GO:0005524">
    <property type="term" value="F:ATP binding"/>
    <property type="evidence" value="ECO:0007669"/>
    <property type="project" value="UniProtKB-KW"/>
</dbReference>
<dbReference type="AlphaFoldDB" id="A0A517SMT3"/>
<feature type="domain" description="Protein kinase" evidence="5">
    <location>
        <begin position="229"/>
        <end position="489"/>
    </location>
</feature>
<evidence type="ECO:0000256" key="4">
    <source>
        <dbReference type="ARBA" id="ARBA00022840"/>
    </source>
</evidence>